<dbReference type="EMBL" id="QGKX02001290">
    <property type="protein sequence ID" value="KAF3538345.1"/>
    <property type="molecule type" value="Genomic_DNA"/>
</dbReference>
<feature type="domain" description="Zinc knuckle CX2CX4HX4C" evidence="3">
    <location>
        <begin position="161"/>
        <end position="208"/>
    </location>
</feature>
<reference evidence="4" key="1">
    <citation type="submission" date="2019-12" db="EMBL/GenBank/DDBJ databases">
        <title>Genome sequencing and annotation of Brassica cretica.</title>
        <authorList>
            <person name="Studholme D.J."/>
            <person name="Sarris P."/>
        </authorList>
    </citation>
    <scope>NUCLEOTIDE SEQUENCE</scope>
    <source>
        <strain evidence="4">PFS-109/04</strain>
        <tissue evidence="4">Leaf</tissue>
    </source>
</reference>
<proteinExistence type="predicted"/>
<dbReference type="AlphaFoldDB" id="A0A8S9Q3K6"/>
<feature type="region of interest" description="Disordered" evidence="1">
    <location>
        <begin position="230"/>
        <end position="357"/>
    </location>
</feature>
<evidence type="ECO:0000256" key="1">
    <source>
        <dbReference type="SAM" id="MobiDB-lite"/>
    </source>
</evidence>
<dbReference type="InterPro" id="IPR025836">
    <property type="entry name" value="Zn_knuckle_CX2CX4HX4C"/>
</dbReference>
<feature type="compositionally biased region" description="Basic and acidic residues" evidence="1">
    <location>
        <begin position="230"/>
        <end position="257"/>
    </location>
</feature>
<dbReference type="Pfam" id="PF14392">
    <property type="entry name" value="zf-CCHC_4"/>
    <property type="match status" value="1"/>
</dbReference>
<dbReference type="InterPro" id="IPR040256">
    <property type="entry name" value="At4g02000-like"/>
</dbReference>
<feature type="compositionally biased region" description="Basic and acidic residues" evidence="1">
    <location>
        <begin position="332"/>
        <end position="357"/>
    </location>
</feature>
<dbReference type="Proteomes" id="UP000712600">
    <property type="component" value="Unassembled WGS sequence"/>
</dbReference>
<organism evidence="4 5">
    <name type="scientific">Brassica cretica</name>
    <name type="common">Mustard</name>
    <dbReference type="NCBI Taxonomy" id="69181"/>
    <lineage>
        <taxon>Eukaryota</taxon>
        <taxon>Viridiplantae</taxon>
        <taxon>Streptophyta</taxon>
        <taxon>Embryophyta</taxon>
        <taxon>Tracheophyta</taxon>
        <taxon>Spermatophyta</taxon>
        <taxon>Magnoliopsida</taxon>
        <taxon>eudicotyledons</taxon>
        <taxon>Gunneridae</taxon>
        <taxon>Pentapetalae</taxon>
        <taxon>rosids</taxon>
        <taxon>malvids</taxon>
        <taxon>Brassicales</taxon>
        <taxon>Brassicaceae</taxon>
        <taxon>Brassiceae</taxon>
        <taxon>Brassica</taxon>
    </lineage>
</organism>
<evidence type="ECO:0000313" key="4">
    <source>
        <dbReference type="EMBL" id="KAF3538345.1"/>
    </source>
</evidence>
<sequence length="442" mass="50451">MADVKGNGICYDDDDGPIQQTDQDDSPTIHNYRLSLIRKILNPKKQTVEKLIQTMSAQWGMQDRITANDLGNGKFLLNFLNEEDIKAVLCQGPFHYNFCMFVLVRWEPVVHDDYPWIILFWVEITGIPHHMWTIKNLRNIGGRLGHIDTIELSVGRLLLDVDTRKPLTFSRKIASPEGEEATIQIHYEKLFKHCSSCGMVTHEMAYCPQKKPYDRYGNYADLSVRTSRNEDGFMKDARRSQHNNDRNDGSRYDGSSDRHRRFQLGQDRNYDKGASKVGGNDRKIVSTSSRHGSRYAPYGTRKSQTWRIKERRVSREVGDANEPYARSPQPARSERSSTSKSDEIIDQEGHRSSDKRIASTIVTPVRYHHDVNVTKRGKGITRSITFSPKEKGSPAEDQIIGALTGMGIGGTSNTIDEVYDKEMMIEDQEDDLLGEDVMEMEV</sequence>
<dbReference type="PANTHER" id="PTHR31286:SF162">
    <property type="entry name" value="DUF4283 DOMAIN-CONTAINING PROTEIN-RELATED"/>
    <property type="match status" value="1"/>
</dbReference>
<comment type="caution">
    <text evidence="4">The sequence shown here is derived from an EMBL/GenBank/DDBJ whole genome shotgun (WGS) entry which is preliminary data.</text>
</comment>
<evidence type="ECO:0000313" key="5">
    <source>
        <dbReference type="Proteomes" id="UP000712600"/>
    </source>
</evidence>
<dbReference type="InterPro" id="IPR025558">
    <property type="entry name" value="DUF4283"/>
</dbReference>
<dbReference type="Pfam" id="PF14111">
    <property type="entry name" value="DUF4283"/>
    <property type="match status" value="1"/>
</dbReference>
<feature type="compositionally biased region" description="Basic and acidic residues" evidence="1">
    <location>
        <begin position="268"/>
        <end position="284"/>
    </location>
</feature>
<feature type="domain" description="DUF4283" evidence="2">
    <location>
        <begin position="32"/>
        <end position="109"/>
    </location>
</feature>
<accession>A0A8S9Q3K6</accession>
<name>A0A8S9Q3K6_BRACR</name>
<protein>
    <recommendedName>
        <fullName evidence="6">DUF4283 domain-containing protein</fullName>
    </recommendedName>
</protein>
<feature type="compositionally biased region" description="Basic and acidic residues" evidence="1">
    <location>
        <begin position="307"/>
        <end position="318"/>
    </location>
</feature>
<dbReference type="PANTHER" id="PTHR31286">
    <property type="entry name" value="GLYCINE-RICH CELL WALL STRUCTURAL PROTEIN 1.8-LIKE"/>
    <property type="match status" value="1"/>
</dbReference>
<evidence type="ECO:0008006" key="6">
    <source>
        <dbReference type="Google" id="ProtNLM"/>
    </source>
</evidence>
<evidence type="ECO:0000259" key="3">
    <source>
        <dbReference type="Pfam" id="PF14392"/>
    </source>
</evidence>
<gene>
    <name evidence="4" type="ORF">F2Q69_00021501</name>
</gene>
<evidence type="ECO:0000259" key="2">
    <source>
        <dbReference type="Pfam" id="PF14111"/>
    </source>
</evidence>